<dbReference type="AlphaFoldDB" id="A0A7Y4B5S8"/>
<dbReference type="Proteomes" id="UP000532247">
    <property type="component" value="Unassembled WGS sequence"/>
</dbReference>
<accession>A0A7Y4B5S8</accession>
<protein>
    <submittedName>
        <fullName evidence="1">Uncharacterized protein</fullName>
    </submittedName>
</protein>
<comment type="caution">
    <text evidence="1">The sequence shown here is derived from an EMBL/GenBank/DDBJ whole genome shotgun (WGS) entry which is preliminary data.</text>
</comment>
<name>A0A7Y4B5S8_VIBAL</name>
<organism evidence="1 2">
    <name type="scientific">Vibrio alginolyticus</name>
    <dbReference type="NCBI Taxonomy" id="663"/>
    <lineage>
        <taxon>Bacteria</taxon>
        <taxon>Pseudomonadati</taxon>
        <taxon>Pseudomonadota</taxon>
        <taxon>Gammaproteobacteria</taxon>
        <taxon>Vibrionales</taxon>
        <taxon>Vibrionaceae</taxon>
        <taxon>Vibrio</taxon>
    </lineage>
</organism>
<reference evidence="1 2" key="1">
    <citation type="submission" date="2019-09" db="EMBL/GenBank/DDBJ databases">
        <title>Draft genome sequencing and comparative genomics of hatchery-associated Vibrios.</title>
        <authorList>
            <person name="Kehlet-Delgado H."/>
            <person name="Mueller R.S."/>
        </authorList>
    </citation>
    <scope>NUCLEOTIDE SEQUENCE [LARGE SCALE GENOMIC DNA]</scope>
    <source>
        <strain evidence="1 2">081416A</strain>
    </source>
</reference>
<gene>
    <name evidence="1" type="ORF">F0254_20590</name>
</gene>
<proteinExistence type="predicted"/>
<evidence type="ECO:0000313" key="2">
    <source>
        <dbReference type="Proteomes" id="UP000532247"/>
    </source>
</evidence>
<dbReference type="EMBL" id="VTYF01000015">
    <property type="protein sequence ID" value="NOI11237.1"/>
    <property type="molecule type" value="Genomic_DNA"/>
</dbReference>
<sequence length="142" mass="16570">MASAFFRVTHEYDIGERSVYFSFDESQIDETAKELAVYLQFKAEHAIDDELALDNVTVVRFLILFGAKQLESEPNGVITTIDMYWDRERSCGPWYLENYESLDEKYGYKAHEFLLSEVEDNQLMGECEVHDSPMFQKLEEGL</sequence>
<evidence type="ECO:0000313" key="1">
    <source>
        <dbReference type="EMBL" id="NOI11237.1"/>
    </source>
</evidence>
<dbReference type="RefSeq" id="WP_171346155.1">
    <property type="nucleotide sequence ID" value="NZ_VTYF01000015.1"/>
</dbReference>